<evidence type="ECO:0000313" key="3">
    <source>
        <dbReference type="EMBL" id="GIM11095.1"/>
    </source>
</evidence>
<feature type="compositionally biased region" description="Low complexity" evidence="1">
    <location>
        <begin position="409"/>
        <end position="420"/>
    </location>
</feature>
<name>A0A8J4LVD5_9CHLO</name>
<dbReference type="Proteomes" id="UP000722791">
    <property type="component" value="Unassembled WGS sequence"/>
</dbReference>
<comment type="caution">
    <text evidence="3">The sequence shown here is derived from an EMBL/GenBank/DDBJ whole genome shotgun (WGS) entry which is preliminary data.</text>
</comment>
<dbReference type="InterPro" id="IPR056557">
    <property type="entry name" value="NELF-A_N"/>
</dbReference>
<proteinExistence type="predicted"/>
<feature type="non-terminal residue" evidence="3">
    <location>
        <position position="428"/>
    </location>
</feature>
<feature type="compositionally biased region" description="Basic and acidic residues" evidence="1">
    <location>
        <begin position="276"/>
        <end position="287"/>
    </location>
</feature>
<protein>
    <recommendedName>
        <fullName evidence="2">NELF-A N-terminal domain-containing protein</fullName>
    </recommendedName>
</protein>
<dbReference type="EMBL" id="BNCQ01000037">
    <property type="protein sequence ID" value="GIM11095.1"/>
    <property type="molecule type" value="Genomic_DNA"/>
</dbReference>
<reference evidence="3" key="1">
    <citation type="journal article" date="2021" name="Proc. Natl. Acad. Sci. U.S.A.">
        <title>Three genomes in the algal genus Volvox reveal the fate of a haploid sex-determining region after a transition to homothallism.</title>
        <authorList>
            <person name="Yamamoto K."/>
            <person name="Hamaji T."/>
            <person name="Kawai-Toyooka H."/>
            <person name="Matsuzaki R."/>
            <person name="Takahashi F."/>
            <person name="Nishimura Y."/>
            <person name="Kawachi M."/>
            <person name="Noguchi H."/>
            <person name="Minakuchi Y."/>
            <person name="Umen J.G."/>
            <person name="Toyoda A."/>
            <person name="Nozaki H."/>
        </authorList>
    </citation>
    <scope>NUCLEOTIDE SEQUENCE</scope>
    <source>
        <strain evidence="3">NIES-3785</strain>
    </source>
</reference>
<gene>
    <name evidence="3" type="ORF">Vretimale_14655</name>
</gene>
<feature type="domain" description="NELF-A N-terminal" evidence="2">
    <location>
        <begin position="28"/>
        <end position="162"/>
    </location>
</feature>
<feature type="region of interest" description="Disordered" evidence="1">
    <location>
        <begin position="240"/>
        <end position="338"/>
    </location>
</feature>
<accession>A0A8J4LVD5</accession>
<dbReference type="AlphaFoldDB" id="A0A8J4LVD5"/>
<feature type="region of interest" description="Disordered" evidence="1">
    <location>
        <begin position="409"/>
        <end position="428"/>
    </location>
</feature>
<evidence type="ECO:0000256" key="1">
    <source>
        <dbReference type="SAM" id="MobiDB-lite"/>
    </source>
</evidence>
<dbReference type="Pfam" id="PF23553">
    <property type="entry name" value="NELF-A_N"/>
    <property type="match status" value="1"/>
</dbReference>
<sequence>MEGPGRSHRGASTQAAAGTSFLDAHDHTRLWLQSKLSGEWSAQAGASGLTEERLNALSRCFGTLDSMVKVRLLLAGLFVPSRDRSRLQPQLSELSSQAASNQDEWVRATAAAVGDFSGLMDMRALMAQFPLVRESVLRFSSQLSEMNTPTSLLPQTEQYMHRDISRLTAAGSSGAGPIATATAGTRPHFRLREVPRGSPAELGHGTAGGLSGPGVLAGAACGALTLPGAGSGSLVLDSKGSLGTGSGPSSESLGRRGLSQVGAGGGAGDTSSILRSRADVFHGKDLKQGPPTPSGKGTLSVGPGLPLRLSRSRSLVSPDQQLAIPESPSLGGGGVSGPPAAATPCTVGSLPSSAAAAFTAAGGVANPTATTTAAVATAFTTAAAPPIGPSSAISGHVAVASGTAAAATMLPPLPPQQSQLHAVHSDRA</sequence>
<organism evidence="3 4">
    <name type="scientific">Volvox reticuliferus</name>
    <dbReference type="NCBI Taxonomy" id="1737510"/>
    <lineage>
        <taxon>Eukaryota</taxon>
        <taxon>Viridiplantae</taxon>
        <taxon>Chlorophyta</taxon>
        <taxon>core chlorophytes</taxon>
        <taxon>Chlorophyceae</taxon>
        <taxon>CS clade</taxon>
        <taxon>Chlamydomonadales</taxon>
        <taxon>Volvocaceae</taxon>
        <taxon>Volvox</taxon>
    </lineage>
</organism>
<evidence type="ECO:0000259" key="2">
    <source>
        <dbReference type="Pfam" id="PF23553"/>
    </source>
</evidence>
<evidence type="ECO:0000313" key="4">
    <source>
        <dbReference type="Proteomes" id="UP000722791"/>
    </source>
</evidence>